<evidence type="ECO:0000256" key="2">
    <source>
        <dbReference type="PROSITE-ProRule" id="PRU00169"/>
    </source>
</evidence>
<dbReference type="InterPro" id="IPR050595">
    <property type="entry name" value="Bact_response_regulator"/>
</dbReference>
<proteinExistence type="predicted"/>
<dbReference type="PROSITE" id="PS50110">
    <property type="entry name" value="RESPONSE_REGULATORY"/>
    <property type="match status" value="1"/>
</dbReference>
<evidence type="ECO:0000313" key="5">
    <source>
        <dbReference type="Proteomes" id="UP001199525"/>
    </source>
</evidence>
<organism evidence="4 5">
    <name type="scientific">Nostoc favosum CHAB5714</name>
    <dbReference type="NCBI Taxonomy" id="2780399"/>
    <lineage>
        <taxon>Bacteria</taxon>
        <taxon>Bacillati</taxon>
        <taxon>Cyanobacteriota</taxon>
        <taxon>Cyanophyceae</taxon>
        <taxon>Nostocales</taxon>
        <taxon>Nostocaceae</taxon>
        <taxon>Nostoc</taxon>
        <taxon>Nostoc favosum</taxon>
    </lineage>
</organism>
<comment type="caution">
    <text evidence="4">The sequence shown here is derived from an EMBL/GenBank/DDBJ whole genome shotgun (WGS) entry which is preliminary data.</text>
</comment>
<dbReference type="CDD" id="cd00156">
    <property type="entry name" value="REC"/>
    <property type="match status" value="1"/>
</dbReference>
<dbReference type="Pfam" id="PF00072">
    <property type="entry name" value="Response_reg"/>
    <property type="match status" value="1"/>
</dbReference>
<keyword evidence="1 2" id="KW-0597">Phosphoprotein</keyword>
<dbReference type="SMART" id="SM00448">
    <property type="entry name" value="REC"/>
    <property type="match status" value="1"/>
</dbReference>
<protein>
    <submittedName>
        <fullName evidence="4">Response regulator</fullName>
    </submittedName>
</protein>
<dbReference type="PANTHER" id="PTHR44591:SF3">
    <property type="entry name" value="RESPONSE REGULATORY DOMAIN-CONTAINING PROTEIN"/>
    <property type="match status" value="1"/>
</dbReference>
<dbReference type="InterPro" id="IPR011006">
    <property type="entry name" value="CheY-like_superfamily"/>
</dbReference>
<evidence type="ECO:0000259" key="3">
    <source>
        <dbReference type="PROSITE" id="PS50110"/>
    </source>
</evidence>
<feature type="modified residue" description="4-aspartylphosphate" evidence="2">
    <location>
        <position position="58"/>
    </location>
</feature>
<dbReference type="Proteomes" id="UP001199525">
    <property type="component" value="Unassembled WGS sequence"/>
</dbReference>
<feature type="domain" description="Response regulatory" evidence="3">
    <location>
        <begin position="2"/>
        <end position="122"/>
    </location>
</feature>
<gene>
    <name evidence="4" type="ORF">LC586_16385</name>
</gene>
<accession>A0ABS8I9R2</accession>
<dbReference type="Gene3D" id="3.40.50.2300">
    <property type="match status" value="1"/>
</dbReference>
<sequence length="122" mass="14340">MIIIVVDDEPDCQLLFKQQFRREIKNNQVQFYFAFSAEEALHYLQYQLTDYIPIILADINMPGMNGLEMLKIIKTTFPDLKVFMITAYDDENNYLTAVKYGADAYITKPIEFNKLKEKILNL</sequence>
<dbReference type="EMBL" id="JAIVFQ010000021">
    <property type="protein sequence ID" value="MCC5600756.1"/>
    <property type="molecule type" value="Genomic_DNA"/>
</dbReference>
<dbReference type="PANTHER" id="PTHR44591">
    <property type="entry name" value="STRESS RESPONSE REGULATOR PROTEIN 1"/>
    <property type="match status" value="1"/>
</dbReference>
<evidence type="ECO:0000256" key="1">
    <source>
        <dbReference type="ARBA" id="ARBA00022553"/>
    </source>
</evidence>
<dbReference type="RefSeq" id="WP_229485818.1">
    <property type="nucleotide sequence ID" value="NZ_JAIVFQ010000021.1"/>
</dbReference>
<evidence type="ECO:0000313" key="4">
    <source>
        <dbReference type="EMBL" id="MCC5600756.1"/>
    </source>
</evidence>
<name>A0ABS8I9R2_9NOSO</name>
<dbReference type="SUPFAM" id="SSF52172">
    <property type="entry name" value="CheY-like"/>
    <property type="match status" value="1"/>
</dbReference>
<keyword evidence="5" id="KW-1185">Reference proteome</keyword>
<reference evidence="4 5" key="1">
    <citation type="journal article" date="2021" name="Microorganisms">
        <title>Genome Evolution of Filamentous Cyanobacterium Nostoc Species: From Facultative Symbiosis to Free Living.</title>
        <authorList>
            <person name="Huo D."/>
            <person name="Li H."/>
            <person name="Cai F."/>
            <person name="Guo X."/>
            <person name="Qiao Z."/>
            <person name="Wang W."/>
            <person name="Yu G."/>
            <person name="Li R."/>
        </authorList>
    </citation>
    <scope>NUCLEOTIDE SEQUENCE [LARGE SCALE GENOMIC DNA]</scope>
    <source>
        <strain evidence="4 5">CHAB 5714</strain>
    </source>
</reference>
<dbReference type="InterPro" id="IPR001789">
    <property type="entry name" value="Sig_transdc_resp-reg_receiver"/>
</dbReference>